<dbReference type="GO" id="GO:0032993">
    <property type="term" value="C:protein-DNA complex"/>
    <property type="evidence" value="ECO:0007669"/>
    <property type="project" value="TreeGrafter"/>
</dbReference>
<evidence type="ECO:0000313" key="6">
    <source>
        <dbReference type="EMBL" id="QIS11812.1"/>
    </source>
</evidence>
<dbReference type="SUPFAM" id="SSF52172">
    <property type="entry name" value="CheY-like"/>
    <property type="match status" value="1"/>
</dbReference>
<sequence length="227" mass="24856">MCARVLVVEDGAAIRAAVAAALRDAGHEVLARPDGQRLEHDLTDFRPDLVVLDIMLPGRDGFQLLEVIRRRSAAGVLMLTARDAVPDRLRGLSSGADDYVLKPFVLAELIARVDAVGRRLGRIAATVQVGDLVVDPDAGLVTRAGTPITLTPTEFAVLRHLAEQRDRIVTKTQILTAVWGYENYDDNLVEVYISALRRKLEAHGDRLIHTVRGRGFVMRADAAEPPE</sequence>
<dbReference type="Proteomes" id="UP000503540">
    <property type="component" value="Chromosome"/>
</dbReference>
<protein>
    <submittedName>
        <fullName evidence="6">Response regulator</fullName>
    </submittedName>
</protein>
<dbReference type="PROSITE" id="PS50110">
    <property type="entry name" value="RESPONSE_REGULATORY"/>
    <property type="match status" value="1"/>
</dbReference>
<name>A0A6G9YF37_9NOCA</name>
<gene>
    <name evidence="6" type="ORF">F5544_19720</name>
</gene>
<dbReference type="GO" id="GO:0005829">
    <property type="term" value="C:cytosol"/>
    <property type="evidence" value="ECO:0007669"/>
    <property type="project" value="TreeGrafter"/>
</dbReference>
<dbReference type="InterPro" id="IPR016032">
    <property type="entry name" value="Sig_transdc_resp-reg_C-effctor"/>
</dbReference>
<dbReference type="SUPFAM" id="SSF46894">
    <property type="entry name" value="C-terminal effector domain of the bipartite response regulators"/>
    <property type="match status" value="1"/>
</dbReference>
<dbReference type="InterPro" id="IPR001867">
    <property type="entry name" value="OmpR/PhoB-type_DNA-bd"/>
</dbReference>
<dbReference type="KEGG" id="nah:F5544_19720"/>
<dbReference type="SMART" id="SM00448">
    <property type="entry name" value="REC"/>
    <property type="match status" value="1"/>
</dbReference>
<dbReference type="InterPro" id="IPR011006">
    <property type="entry name" value="CheY-like_superfamily"/>
</dbReference>
<dbReference type="AlphaFoldDB" id="A0A6G9YF37"/>
<keyword evidence="2" id="KW-0597">Phosphoprotein</keyword>
<accession>A0A6G9YF37</accession>
<feature type="modified residue" description="4-aspartylphosphate" evidence="2">
    <location>
        <position position="53"/>
    </location>
</feature>
<dbReference type="CDD" id="cd00383">
    <property type="entry name" value="trans_reg_C"/>
    <property type="match status" value="1"/>
</dbReference>
<dbReference type="Gene3D" id="6.10.250.690">
    <property type="match status" value="1"/>
</dbReference>
<reference evidence="6 7" key="1">
    <citation type="journal article" date="2019" name="ACS Chem. Biol.">
        <title>Identification and Mobilization of a Cryptic Antibiotic Biosynthesis Gene Locus from a Human-Pathogenic Nocardia Isolate.</title>
        <authorList>
            <person name="Herisse M."/>
            <person name="Ishida K."/>
            <person name="Porter J.L."/>
            <person name="Howden B."/>
            <person name="Hertweck C."/>
            <person name="Stinear T.P."/>
            <person name="Pidot S.J."/>
        </authorList>
    </citation>
    <scope>NUCLEOTIDE SEQUENCE [LARGE SCALE GENOMIC DNA]</scope>
    <source>
        <strain evidence="6 7">AUSMDU00012717</strain>
    </source>
</reference>
<dbReference type="GO" id="GO:0000976">
    <property type="term" value="F:transcription cis-regulatory region binding"/>
    <property type="evidence" value="ECO:0007669"/>
    <property type="project" value="TreeGrafter"/>
</dbReference>
<evidence type="ECO:0000259" key="4">
    <source>
        <dbReference type="PROSITE" id="PS50110"/>
    </source>
</evidence>
<evidence type="ECO:0000256" key="2">
    <source>
        <dbReference type="PROSITE-ProRule" id="PRU00169"/>
    </source>
</evidence>
<keyword evidence="1 3" id="KW-0238">DNA-binding</keyword>
<evidence type="ECO:0000256" key="3">
    <source>
        <dbReference type="PROSITE-ProRule" id="PRU01091"/>
    </source>
</evidence>
<dbReference type="RefSeq" id="WP_167474572.1">
    <property type="nucleotide sequence ID" value="NZ_CP046172.1"/>
</dbReference>
<evidence type="ECO:0000313" key="7">
    <source>
        <dbReference type="Proteomes" id="UP000503540"/>
    </source>
</evidence>
<proteinExistence type="predicted"/>
<dbReference type="Pfam" id="PF00486">
    <property type="entry name" value="Trans_reg_C"/>
    <property type="match status" value="1"/>
</dbReference>
<dbReference type="SMART" id="SM00862">
    <property type="entry name" value="Trans_reg_C"/>
    <property type="match status" value="1"/>
</dbReference>
<dbReference type="PANTHER" id="PTHR48111:SF28">
    <property type="entry name" value="TRANSCRIPTIONAL REGULATORY PROTEIN TCRX-RELATED"/>
    <property type="match status" value="1"/>
</dbReference>
<dbReference type="InterPro" id="IPR001789">
    <property type="entry name" value="Sig_transdc_resp-reg_receiver"/>
</dbReference>
<feature type="domain" description="OmpR/PhoB-type" evidence="5">
    <location>
        <begin position="124"/>
        <end position="220"/>
    </location>
</feature>
<dbReference type="Pfam" id="PF00072">
    <property type="entry name" value="Response_reg"/>
    <property type="match status" value="1"/>
</dbReference>
<feature type="DNA-binding region" description="OmpR/PhoB-type" evidence="3">
    <location>
        <begin position="124"/>
        <end position="220"/>
    </location>
</feature>
<dbReference type="Gene3D" id="3.40.50.2300">
    <property type="match status" value="1"/>
</dbReference>
<evidence type="ECO:0000259" key="5">
    <source>
        <dbReference type="PROSITE" id="PS51755"/>
    </source>
</evidence>
<evidence type="ECO:0000256" key="1">
    <source>
        <dbReference type="ARBA" id="ARBA00023125"/>
    </source>
</evidence>
<organism evidence="6 7">
    <name type="scientific">Nocardia arthritidis</name>
    <dbReference type="NCBI Taxonomy" id="228602"/>
    <lineage>
        <taxon>Bacteria</taxon>
        <taxon>Bacillati</taxon>
        <taxon>Actinomycetota</taxon>
        <taxon>Actinomycetes</taxon>
        <taxon>Mycobacteriales</taxon>
        <taxon>Nocardiaceae</taxon>
        <taxon>Nocardia</taxon>
    </lineage>
</organism>
<feature type="domain" description="Response regulatory" evidence="4">
    <location>
        <begin position="4"/>
        <end position="117"/>
    </location>
</feature>
<dbReference type="EMBL" id="CP046172">
    <property type="protein sequence ID" value="QIS11812.1"/>
    <property type="molecule type" value="Genomic_DNA"/>
</dbReference>
<dbReference type="Gene3D" id="1.10.10.10">
    <property type="entry name" value="Winged helix-like DNA-binding domain superfamily/Winged helix DNA-binding domain"/>
    <property type="match status" value="1"/>
</dbReference>
<dbReference type="InterPro" id="IPR039420">
    <property type="entry name" value="WalR-like"/>
</dbReference>
<dbReference type="GO" id="GO:0000156">
    <property type="term" value="F:phosphorelay response regulator activity"/>
    <property type="evidence" value="ECO:0007669"/>
    <property type="project" value="TreeGrafter"/>
</dbReference>
<dbReference type="InterPro" id="IPR036388">
    <property type="entry name" value="WH-like_DNA-bd_sf"/>
</dbReference>
<dbReference type="PROSITE" id="PS51755">
    <property type="entry name" value="OMPR_PHOB"/>
    <property type="match status" value="1"/>
</dbReference>
<dbReference type="GO" id="GO:0006355">
    <property type="term" value="P:regulation of DNA-templated transcription"/>
    <property type="evidence" value="ECO:0007669"/>
    <property type="project" value="InterPro"/>
</dbReference>
<keyword evidence="7" id="KW-1185">Reference proteome</keyword>
<dbReference type="PANTHER" id="PTHR48111">
    <property type="entry name" value="REGULATOR OF RPOS"/>
    <property type="match status" value="1"/>
</dbReference>